<reference evidence="2" key="1">
    <citation type="submission" date="2022-11" db="UniProtKB">
        <authorList>
            <consortium name="WormBaseParasite"/>
        </authorList>
    </citation>
    <scope>IDENTIFICATION</scope>
</reference>
<sequence length="87" mass="9740">MNKLFLFALLGMAIVVCAIESGSDVTTPDSLVRDDRKSGWLNANAAFFDVLDNPALSWLFRPLWNQPGESHPRHHHHSKPSQTKPGF</sequence>
<dbReference type="Proteomes" id="UP000887576">
    <property type="component" value="Unplaced"/>
</dbReference>
<name>A0AC34RQF9_9BILA</name>
<dbReference type="WBParaSite" id="JU765_v2.g9240.t1">
    <property type="protein sequence ID" value="JU765_v2.g9240.t1"/>
    <property type="gene ID" value="JU765_v2.g9240"/>
</dbReference>
<organism evidence="1 2">
    <name type="scientific">Panagrolaimus sp. JU765</name>
    <dbReference type="NCBI Taxonomy" id="591449"/>
    <lineage>
        <taxon>Eukaryota</taxon>
        <taxon>Metazoa</taxon>
        <taxon>Ecdysozoa</taxon>
        <taxon>Nematoda</taxon>
        <taxon>Chromadorea</taxon>
        <taxon>Rhabditida</taxon>
        <taxon>Tylenchina</taxon>
        <taxon>Panagrolaimomorpha</taxon>
        <taxon>Panagrolaimoidea</taxon>
        <taxon>Panagrolaimidae</taxon>
        <taxon>Panagrolaimus</taxon>
    </lineage>
</organism>
<evidence type="ECO:0000313" key="1">
    <source>
        <dbReference type="Proteomes" id="UP000887576"/>
    </source>
</evidence>
<protein>
    <submittedName>
        <fullName evidence="2">Secreted protein</fullName>
    </submittedName>
</protein>
<proteinExistence type="predicted"/>
<evidence type="ECO:0000313" key="2">
    <source>
        <dbReference type="WBParaSite" id="JU765_v2.g9240.t1"/>
    </source>
</evidence>
<accession>A0AC34RQF9</accession>